<evidence type="ECO:0000256" key="4">
    <source>
        <dbReference type="ARBA" id="ARBA00022801"/>
    </source>
</evidence>
<keyword evidence="6" id="KW-0460">Magnesium</keyword>
<dbReference type="PANTHER" id="PTHR13058">
    <property type="entry name" value="THREE PRIME REPAIR EXONUCLEASE 1, 2"/>
    <property type="match status" value="1"/>
</dbReference>
<evidence type="ECO:0000313" key="7">
    <source>
        <dbReference type="EMBL" id="EFZ14810.1"/>
    </source>
</evidence>
<protein>
    <recommendedName>
        <fullName evidence="8">Exonuclease domain-containing protein</fullName>
    </recommendedName>
</protein>
<dbReference type="GO" id="GO:0046872">
    <property type="term" value="F:metal ion binding"/>
    <property type="evidence" value="ECO:0007669"/>
    <property type="project" value="UniProtKB-KW"/>
</dbReference>
<dbReference type="InterPro" id="IPR036397">
    <property type="entry name" value="RNaseH_sf"/>
</dbReference>
<dbReference type="PANTHER" id="PTHR13058:SF22">
    <property type="entry name" value="EXODEOXYRIBONUCLEASE III"/>
    <property type="match status" value="1"/>
</dbReference>
<dbReference type="InterPro" id="IPR012337">
    <property type="entry name" value="RNaseH-like_sf"/>
</dbReference>
<dbReference type="GO" id="GO:0005737">
    <property type="term" value="C:cytoplasm"/>
    <property type="evidence" value="ECO:0007669"/>
    <property type="project" value="TreeGrafter"/>
</dbReference>
<dbReference type="SUPFAM" id="SSF53098">
    <property type="entry name" value="Ribonuclease H-like"/>
    <property type="match status" value="1"/>
</dbReference>
<dbReference type="GO" id="GO:0006308">
    <property type="term" value="P:DNA catabolic process"/>
    <property type="evidence" value="ECO:0007669"/>
    <property type="project" value="TreeGrafter"/>
</dbReference>
<dbReference type="OMA" id="MANWIST"/>
<name>E9IX93_SOLIN</name>
<keyword evidence="3" id="KW-0479">Metal-binding</keyword>
<evidence type="ECO:0000256" key="6">
    <source>
        <dbReference type="ARBA" id="ARBA00022842"/>
    </source>
</evidence>
<proteinExistence type="predicted"/>
<keyword evidence="2" id="KW-0540">Nuclease</keyword>
<keyword evidence="4" id="KW-0378">Hydrolase</keyword>
<evidence type="ECO:0008006" key="8">
    <source>
        <dbReference type="Google" id="ProtNLM"/>
    </source>
</evidence>
<dbReference type="Gene3D" id="3.30.420.10">
    <property type="entry name" value="Ribonuclease H-like superfamily/Ribonuclease H"/>
    <property type="match status" value="1"/>
</dbReference>
<reference evidence="7" key="1">
    <citation type="journal article" date="2011" name="Proc. Natl. Acad. Sci. U.S.A.">
        <title>The genome of the fire ant Solenopsis invicta.</title>
        <authorList>
            <person name="Wurm Y."/>
            <person name="Wang J."/>
            <person name="Riba-Grognuz O."/>
            <person name="Corona M."/>
            <person name="Nygaard S."/>
            <person name="Hunt B.G."/>
            <person name="Ingram K.K."/>
            <person name="Falquet L."/>
            <person name="Nipitwattanaphon M."/>
            <person name="Gotzek D."/>
            <person name="Dijkstra M.B."/>
            <person name="Oettler J."/>
            <person name="Comtesse F."/>
            <person name="Shih C.J."/>
            <person name="Wu W.J."/>
            <person name="Yang C.C."/>
            <person name="Thomas J."/>
            <person name="Beaudoing E."/>
            <person name="Pradervand S."/>
            <person name="Flegel V."/>
            <person name="Cook E.D."/>
            <person name="Fabbretti R."/>
            <person name="Stockinger H."/>
            <person name="Long L."/>
            <person name="Farmerie W.G."/>
            <person name="Oakey J."/>
            <person name="Boomsma J.J."/>
            <person name="Pamilo P."/>
            <person name="Yi S.V."/>
            <person name="Heinze J."/>
            <person name="Goodisman M.A."/>
            <person name="Farinelli L."/>
            <person name="Harshman K."/>
            <person name="Hulo N."/>
            <person name="Cerutti L."/>
            <person name="Xenarios I."/>
            <person name="Shoemaker D."/>
            <person name="Keller L."/>
        </authorList>
    </citation>
    <scope>NUCLEOTIDE SEQUENCE [LARGE SCALE GENOMIC DNA]</scope>
</reference>
<evidence type="ECO:0000256" key="1">
    <source>
        <dbReference type="ARBA" id="ARBA00001946"/>
    </source>
</evidence>
<organism>
    <name type="scientific">Solenopsis invicta</name>
    <name type="common">Red imported fire ant</name>
    <name type="synonym">Solenopsis wagneri</name>
    <dbReference type="NCBI Taxonomy" id="13686"/>
    <lineage>
        <taxon>Eukaryota</taxon>
        <taxon>Metazoa</taxon>
        <taxon>Ecdysozoa</taxon>
        <taxon>Arthropoda</taxon>
        <taxon>Hexapoda</taxon>
        <taxon>Insecta</taxon>
        <taxon>Pterygota</taxon>
        <taxon>Neoptera</taxon>
        <taxon>Endopterygota</taxon>
        <taxon>Hymenoptera</taxon>
        <taxon>Apocrita</taxon>
        <taxon>Aculeata</taxon>
        <taxon>Formicoidea</taxon>
        <taxon>Formicidae</taxon>
        <taxon>Myrmicinae</taxon>
        <taxon>Solenopsis</taxon>
    </lineage>
</organism>
<dbReference type="GO" id="GO:0008296">
    <property type="term" value="F:3'-5'-DNA exonuclease activity"/>
    <property type="evidence" value="ECO:0007669"/>
    <property type="project" value="TreeGrafter"/>
</dbReference>
<feature type="non-terminal residue" evidence="7">
    <location>
        <position position="311"/>
    </location>
</feature>
<sequence length="311" mass="36083">MLHVIELQIAAQISTNVEQYSTIKKNTKFKKCGANFTHINTGAATLWWWVWSTPHLRFFQIAVKAFTDTRSFNVYIIPSKPISKTASQITGLRVLQGELYLYENRVELARVACQQFLEYFRSFECPLILVAHNGFTFDNPRITRLMQQCQLYNEFSAIVKGFADSLRIFRQILPKRKKQKGKFSVNSLLHDYLPEENSQLLHNAIDNVRVLKKLIHEIMKSEAVIKKYAKSISEINAEKELKATKTTKASLQQYKDKLSSRIINKMAEAGITQHVMQLAFENNEKEGLRMLFFENFELSFNIDIISLDFVQ</sequence>
<dbReference type="InterPro" id="IPR040393">
    <property type="entry name" value="TREX1/2"/>
</dbReference>
<evidence type="ECO:0000256" key="2">
    <source>
        <dbReference type="ARBA" id="ARBA00022722"/>
    </source>
</evidence>
<evidence type="ECO:0000256" key="3">
    <source>
        <dbReference type="ARBA" id="ARBA00022723"/>
    </source>
</evidence>
<dbReference type="HOGENOM" id="CLU_895216_0_0_1"/>
<dbReference type="EMBL" id="GL766695">
    <property type="protein sequence ID" value="EFZ14810.1"/>
    <property type="molecule type" value="Genomic_DNA"/>
</dbReference>
<evidence type="ECO:0000256" key="5">
    <source>
        <dbReference type="ARBA" id="ARBA00022839"/>
    </source>
</evidence>
<dbReference type="GO" id="GO:0003676">
    <property type="term" value="F:nucleic acid binding"/>
    <property type="evidence" value="ECO:0007669"/>
    <property type="project" value="InterPro"/>
</dbReference>
<comment type="cofactor">
    <cofactor evidence="1">
        <name>Mg(2+)</name>
        <dbReference type="ChEBI" id="CHEBI:18420"/>
    </cofactor>
</comment>
<keyword evidence="5" id="KW-0269">Exonuclease</keyword>
<gene>
    <name evidence="7" type="ORF">SINV_09010</name>
</gene>
<dbReference type="AlphaFoldDB" id="E9IX93"/>
<accession>E9IX93</accession>